<dbReference type="EMBL" id="CP000270">
    <property type="protein sequence ID" value="ABE31133.1"/>
    <property type="molecule type" value="Genomic_DNA"/>
</dbReference>
<dbReference type="SUPFAM" id="SSF51735">
    <property type="entry name" value="NAD(P)-binding Rossmann-fold domains"/>
    <property type="match status" value="1"/>
</dbReference>
<dbReference type="KEGG" id="bxe:Bxe_A1829"/>
<dbReference type="InterPro" id="IPR003462">
    <property type="entry name" value="ODC_Mu_crystall"/>
</dbReference>
<evidence type="ECO:0000313" key="2">
    <source>
        <dbReference type="Proteomes" id="UP000001817"/>
    </source>
</evidence>
<dbReference type="InterPro" id="IPR023401">
    <property type="entry name" value="ODC_N"/>
</dbReference>
<name>Q13XQ6_PARXL</name>
<dbReference type="OrthoDB" id="5293744at2"/>
<dbReference type="eggNOG" id="COG2423">
    <property type="taxonomic scope" value="Bacteria"/>
</dbReference>
<dbReference type="InterPro" id="IPR036291">
    <property type="entry name" value="NAD(P)-bd_dom_sf"/>
</dbReference>
<dbReference type="Pfam" id="PF02423">
    <property type="entry name" value="OCD_Mu_crystall"/>
    <property type="match status" value="1"/>
</dbReference>
<evidence type="ECO:0000313" key="1">
    <source>
        <dbReference type="EMBL" id="ABE31133.1"/>
    </source>
</evidence>
<sequence>MIHLTDAQIDELINIDDAIPALERGFRGLANGHAAVQQRVRTEADGVKLSTLGAVVPELGVAGAKVYSTIAGRFNFSIVLFSTVDGSLLATLEANAITRLRTAATTVVAVRALARQQATTAAIFGTGVQGRAHALALAAHTQLRSFRIVGLEGTEELAAEVSAAGASRGVEAVVSDAADAVRGADVIVTATRATGALFDGTTVAQGALVAAIGSSLPHTRELDDALIARASRIVVELRDQARQEAGDLVLAKPGTFSWEDTVELGNVLVGSEKGRVRDDDVIVYKAVGIGLQDIVLAGIAWEKHVSRNMIRLRGELQGLQ</sequence>
<keyword evidence="1" id="KW-0456">Lyase</keyword>
<dbReference type="GO" id="GO:0008473">
    <property type="term" value="F:ornithine cyclodeaminase activity"/>
    <property type="evidence" value="ECO:0007669"/>
    <property type="project" value="UniProtKB-EC"/>
</dbReference>
<protein>
    <submittedName>
        <fullName evidence="1">Ornithine cyclodeaminase</fullName>
        <ecNumber evidence="1">4.3.1.12</ecNumber>
    </submittedName>
</protein>
<dbReference type="PANTHER" id="PTHR13812">
    <property type="entry name" value="KETIMINE REDUCTASE MU-CRYSTALLIN"/>
    <property type="match status" value="1"/>
</dbReference>
<dbReference type="RefSeq" id="WP_011488730.1">
    <property type="nucleotide sequence ID" value="NC_007951.1"/>
</dbReference>
<keyword evidence="2" id="KW-1185">Reference proteome</keyword>
<gene>
    <name evidence="1" type="ORF">Bxe_A1829</name>
</gene>
<organism evidence="1 2">
    <name type="scientific">Paraburkholderia xenovorans (strain LB400)</name>
    <dbReference type="NCBI Taxonomy" id="266265"/>
    <lineage>
        <taxon>Bacteria</taxon>
        <taxon>Pseudomonadati</taxon>
        <taxon>Pseudomonadota</taxon>
        <taxon>Betaproteobacteria</taxon>
        <taxon>Burkholderiales</taxon>
        <taxon>Burkholderiaceae</taxon>
        <taxon>Paraburkholderia</taxon>
    </lineage>
</organism>
<accession>Q13XQ6</accession>
<dbReference type="GO" id="GO:0005737">
    <property type="term" value="C:cytoplasm"/>
    <property type="evidence" value="ECO:0007669"/>
    <property type="project" value="TreeGrafter"/>
</dbReference>
<dbReference type="STRING" id="266265.Bxe_A1829"/>
<dbReference type="PATRIC" id="fig|266265.5.peg.2721"/>
<dbReference type="KEGG" id="bxb:DR64_3991"/>
<dbReference type="Gene3D" id="3.40.50.720">
    <property type="entry name" value="NAD(P)-binding Rossmann-like Domain"/>
    <property type="match status" value="1"/>
</dbReference>
<reference evidence="1 2" key="1">
    <citation type="journal article" date="2006" name="Proc. Natl. Acad. Sci. U.S.A.">
        <title>Burkholderia xenovorans LB400 harbors a multi-replicon, 9.73-Mbp genome shaped for versatility.</title>
        <authorList>
            <person name="Chain P.S."/>
            <person name="Denef V.J."/>
            <person name="Konstantinidis K.T."/>
            <person name="Vergez L.M."/>
            <person name="Agullo L."/>
            <person name="Reyes V.L."/>
            <person name="Hauser L."/>
            <person name="Cordova M."/>
            <person name="Gomez L."/>
            <person name="Gonzalez M."/>
            <person name="Land M."/>
            <person name="Lao V."/>
            <person name="Larimer F."/>
            <person name="LiPuma J.J."/>
            <person name="Mahenthiralingam E."/>
            <person name="Malfatti S.A."/>
            <person name="Marx C.J."/>
            <person name="Parnell J.J."/>
            <person name="Ramette A."/>
            <person name="Richardson P."/>
            <person name="Seeger M."/>
            <person name="Smith D."/>
            <person name="Spilker T."/>
            <person name="Sul W.J."/>
            <person name="Tsoi T.V."/>
            <person name="Ulrich L.E."/>
            <person name="Zhulin I.B."/>
            <person name="Tiedje J.M."/>
        </authorList>
    </citation>
    <scope>NUCLEOTIDE SEQUENCE [LARGE SCALE GENOMIC DNA]</scope>
    <source>
        <strain evidence="1 2">LB400</strain>
    </source>
</reference>
<dbReference type="PANTHER" id="PTHR13812:SF19">
    <property type="entry name" value="KETIMINE REDUCTASE MU-CRYSTALLIN"/>
    <property type="match status" value="1"/>
</dbReference>
<dbReference type="PIRSF" id="PIRSF001439">
    <property type="entry name" value="CryM"/>
    <property type="match status" value="1"/>
</dbReference>
<dbReference type="EC" id="4.3.1.12" evidence="1"/>
<proteinExistence type="predicted"/>
<dbReference type="AlphaFoldDB" id="Q13XQ6"/>
<dbReference type="Gene3D" id="3.30.1780.10">
    <property type="entry name" value="ornithine cyclodeaminase, domain 1"/>
    <property type="match status" value="1"/>
</dbReference>
<dbReference type="Proteomes" id="UP000001817">
    <property type="component" value="Chromosome 1"/>
</dbReference>